<dbReference type="EMBL" id="VUJU01000664">
    <property type="protein sequence ID" value="KAF0769006.1"/>
    <property type="molecule type" value="Genomic_DNA"/>
</dbReference>
<sequence length="273" mass="31193">MRCQLYYRPIFSLPFQLLGGSTSSSLIDFVSYLHTAFDLFGPYLSDRRKFASLFGKSSEFFRASSGVPQAISPYRLLLFADESKIVQMIFSNNDCLTLQHTLDKLTVGAIHLIYLLTTLNAKIVRRHSMNLSFVNSLLALYKALVRSVIEYGSDIWSPYTTVDIYRIDRVQNFFFVSYCLNIPHAPPDYRNVSQVLRLDSLSTRCNNFGITFIQHLIEGQIDTPRILGELSFCIPGNTSFRVLSIRLSINLASPSRNAPLLRMMHNLNTFIEY</sequence>
<comment type="caution">
    <text evidence="1">The sequence shown here is derived from an EMBL/GenBank/DDBJ whole genome shotgun (WGS) entry which is preliminary data.</text>
</comment>
<dbReference type="OrthoDB" id="6629632at2759"/>
<name>A0A6G0ZEF2_APHCR</name>
<evidence type="ECO:0000313" key="2">
    <source>
        <dbReference type="Proteomes" id="UP000478052"/>
    </source>
</evidence>
<dbReference type="Proteomes" id="UP000478052">
    <property type="component" value="Unassembled WGS sequence"/>
</dbReference>
<organism evidence="1 2">
    <name type="scientific">Aphis craccivora</name>
    <name type="common">Cowpea aphid</name>
    <dbReference type="NCBI Taxonomy" id="307492"/>
    <lineage>
        <taxon>Eukaryota</taxon>
        <taxon>Metazoa</taxon>
        <taxon>Ecdysozoa</taxon>
        <taxon>Arthropoda</taxon>
        <taxon>Hexapoda</taxon>
        <taxon>Insecta</taxon>
        <taxon>Pterygota</taxon>
        <taxon>Neoptera</taxon>
        <taxon>Paraneoptera</taxon>
        <taxon>Hemiptera</taxon>
        <taxon>Sternorrhyncha</taxon>
        <taxon>Aphidomorpha</taxon>
        <taxon>Aphidoidea</taxon>
        <taxon>Aphididae</taxon>
        <taxon>Aphidini</taxon>
        <taxon>Aphis</taxon>
        <taxon>Aphis</taxon>
    </lineage>
</organism>
<keyword evidence="1" id="KW-0548">Nucleotidyltransferase</keyword>
<reference evidence="1 2" key="1">
    <citation type="submission" date="2019-08" db="EMBL/GenBank/DDBJ databases">
        <title>Whole genome of Aphis craccivora.</title>
        <authorList>
            <person name="Voronova N.V."/>
            <person name="Shulinski R.S."/>
            <person name="Bandarenka Y.V."/>
            <person name="Zhorov D.G."/>
            <person name="Warner D."/>
        </authorList>
    </citation>
    <scope>NUCLEOTIDE SEQUENCE [LARGE SCALE GENOMIC DNA]</scope>
    <source>
        <strain evidence="1">180601</strain>
        <tissue evidence="1">Whole Body</tissue>
    </source>
</reference>
<accession>A0A6G0ZEF2</accession>
<dbReference type="AlphaFoldDB" id="A0A6G0ZEF2"/>
<dbReference type="GO" id="GO:0003964">
    <property type="term" value="F:RNA-directed DNA polymerase activity"/>
    <property type="evidence" value="ECO:0007669"/>
    <property type="project" value="UniProtKB-KW"/>
</dbReference>
<protein>
    <submittedName>
        <fullName evidence="1">Reverse transcriptase domain-containing protein</fullName>
    </submittedName>
</protein>
<proteinExistence type="predicted"/>
<keyword evidence="2" id="KW-1185">Reference proteome</keyword>
<keyword evidence="1" id="KW-0808">Transferase</keyword>
<gene>
    <name evidence="1" type="ORF">FWK35_00000413</name>
</gene>
<keyword evidence="1" id="KW-0695">RNA-directed DNA polymerase</keyword>
<evidence type="ECO:0000313" key="1">
    <source>
        <dbReference type="EMBL" id="KAF0769006.1"/>
    </source>
</evidence>